<dbReference type="CDD" id="cd09272">
    <property type="entry name" value="RNase_HI_RT_Ty1"/>
    <property type="match status" value="1"/>
</dbReference>
<reference evidence="1 2" key="1">
    <citation type="journal article" date="2022" name="Nat. Plants">
        <title>Genomes of leafy and leafless Platanthera orchids illuminate the evolution of mycoheterotrophy.</title>
        <authorList>
            <person name="Li M.H."/>
            <person name="Liu K.W."/>
            <person name="Li Z."/>
            <person name="Lu H.C."/>
            <person name="Ye Q.L."/>
            <person name="Zhang D."/>
            <person name="Wang J.Y."/>
            <person name="Li Y.F."/>
            <person name="Zhong Z.M."/>
            <person name="Liu X."/>
            <person name="Yu X."/>
            <person name="Liu D.K."/>
            <person name="Tu X.D."/>
            <person name="Liu B."/>
            <person name="Hao Y."/>
            <person name="Liao X.Y."/>
            <person name="Jiang Y.T."/>
            <person name="Sun W.H."/>
            <person name="Chen J."/>
            <person name="Chen Y.Q."/>
            <person name="Ai Y."/>
            <person name="Zhai J.W."/>
            <person name="Wu S.S."/>
            <person name="Zhou Z."/>
            <person name="Hsiao Y.Y."/>
            <person name="Wu W.L."/>
            <person name="Chen Y.Y."/>
            <person name="Lin Y.F."/>
            <person name="Hsu J.L."/>
            <person name="Li C.Y."/>
            <person name="Wang Z.W."/>
            <person name="Zhao X."/>
            <person name="Zhong W.Y."/>
            <person name="Ma X.K."/>
            <person name="Ma L."/>
            <person name="Huang J."/>
            <person name="Chen G.Z."/>
            <person name="Huang M.Z."/>
            <person name="Huang L."/>
            <person name="Peng D.H."/>
            <person name="Luo Y.B."/>
            <person name="Zou S.Q."/>
            <person name="Chen S.P."/>
            <person name="Lan S."/>
            <person name="Tsai W.C."/>
            <person name="Van de Peer Y."/>
            <person name="Liu Z.J."/>
        </authorList>
    </citation>
    <scope>NUCLEOTIDE SEQUENCE [LARGE SCALE GENOMIC DNA]</scope>
    <source>
        <strain evidence="1">Lor287</strain>
    </source>
</reference>
<dbReference type="AlphaFoldDB" id="A0AAP0FZS5"/>
<comment type="caution">
    <text evidence="1">The sequence shown here is derived from an EMBL/GenBank/DDBJ whole genome shotgun (WGS) entry which is preliminary data.</text>
</comment>
<organism evidence="1 2">
    <name type="scientific">Platanthera zijinensis</name>
    <dbReference type="NCBI Taxonomy" id="2320716"/>
    <lineage>
        <taxon>Eukaryota</taxon>
        <taxon>Viridiplantae</taxon>
        <taxon>Streptophyta</taxon>
        <taxon>Embryophyta</taxon>
        <taxon>Tracheophyta</taxon>
        <taxon>Spermatophyta</taxon>
        <taxon>Magnoliopsida</taxon>
        <taxon>Liliopsida</taxon>
        <taxon>Asparagales</taxon>
        <taxon>Orchidaceae</taxon>
        <taxon>Orchidoideae</taxon>
        <taxon>Orchideae</taxon>
        <taxon>Orchidinae</taxon>
        <taxon>Platanthera</taxon>
    </lineage>
</organism>
<dbReference type="PANTHER" id="PTHR11439:SF461">
    <property type="entry name" value="OS10G0432200 PROTEIN"/>
    <property type="match status" value="1"/>
</dbReference>
<keyword evidence="1" id="KW-0808">Transferase</keyword>
<dbReference type="SUPFAM" id="SSF111331">
    <property type="entry name" value="NAD kinase/diacylglycerol kinase-like"/>
    <property type="match status" value="1"/>
</dbReference>
<dbReference type="Gene3D" id="3.40.50.10330">
    <property type="entry name" value="Probable inorganic polyphosphate/atp-NAD kinase, domain 1"/>
    <property type="match status" value="1"/>
</dbReference>
<dbReference type="Proteomes" id="UP001418222">
    <property type="component" value="Unassembled WGS sequence"/>
</dbReference>
<gene>
    <name evidence="1" type="ORF">KSP39_PZI017547</name>
</gene>
<accession>A0AAP0FZS5</accession>
<sequence length="271" mass="30401">MELRLQLCPDEGSSLSDPTRYCHLVGSLVYLTITRPDIAFDVHVLSQFVSAPATIHYAHLLRVLRYLRATMTRGLLYPCNNSLQLQAYSDATWVSDPVDRHFVTGYCLFLAFSLIAWKSKKQTGVSRSITEAELFTMTTTADGIVWLRWLLVDLNAAPSGPTTFYCDNTGAIQITLNPTKHSLSKHIDEEIKFLHTNVDLVVTLGGDGTVLWHGYLKCLAYRLKRISDTGNARKPVSKTPEIRKGIANPRIRDSLVYISRRGPSIAQDTFI</sequence>
<protein>
    <submittedName>
        <fullName evidence="1">NAD kinase 3</fullName>
    </submittedName>
</protein>
<keyword evidence="2" id="KW-1185">Reference proteome</keyword>
<proteinExistence type="predicted"/>
<dbReference type="EMBL" id="JBBWWQ010000015">
    <property type="protein sequence ID" value="KAK8928690.1"/>
    <property type="molecule type" value="Genomic_DNA"/>
</dbReference>
<dbReference type="InterPro" id="IPR017438">
    <property type="entry name" value="ATP-NAD_kinase_N"/>
</dbReference>
<dbReference type="GO" id="GO:0016301">
    <property type="term" value="F:kinase activity"/>
    <property type="evidence" value="ECO:0007669"/>
    <property type="project" value="UniProtKB-KW"/>
</dbReference>
<dbReference type="InterPro" id="IPR016064">
    <property type="entry name" value="NAD/diacylglycerol_kinase_sf"/>
</dbReference>
<evidence type="ECO:0000313" key="1">
    <source>
        <dbReference type="EMBL" id="KAK8928690.1"/>
    </source>
</evidence>
<evidence type="ECO:0000313" key="2">
    <source>
        <dbReference type="Proteomes" id="UP001418222"/>
    </source>
</evidence>
<name>A0AAP0FZS5_9ASPA</name>
<keyword evidence="1" id="KW-0418">Kinase</keyword>
<dbReference type="PANTHER" id="PTHR11439">
    <property type="entry name" value="GAG-POL-RELATED RETROTRANSPOSON"/>
    <property type="match status" value="1"/>
</dbReference>